<sequence length="176" mass="18356">MSIYSLDDMAPEIAEDAWIARESTIIGAVVLGRGVSVWPGATIRADNDRIVVGERSNIQEGAVLHTDPGFVLEVGPDVSIGHQAMLHGCKVGQGSLIGMQAVVLNGATIGESCLIGAGALVTAGAVIPDRSLALGSPAKVVRQLSDEEVEKLKGTAAGYVKRAARYRTGLRLIREA</sequence>
<proteinExistence type="predicted"/>
<evidence type="ECO:0000313" key="2">
    <source>
        <dbReference type="Proteomes" id="UP000214720"/>
    </source>
</evidence>
<dbReference type="InterPro" id="IPR047324">
    <property type="entry name" value="LbH_gamma_CA-like"/>
</dbReference>
<dbReference type="PANTHER" id="PTHR13061:SF29">
    <property type="entry name" value="GAMMA CARBONIC ANHYDRASE-LIKE 1, MITOCHONDRIAL-RELATED"/>
    <property type="match status" value="1"/>
</dbReference>
<gene>
    <name evidence="1" type="ORF">BSU04_03460</name>
</gene>
<dbReference type="PANTHER" id="PTHR13061">
    <property type="entry name" value="DYNACTIN SUBUNIT P25"/>
    <property type="match status" value="1"/>
</dbReference>
<dbReference type="InterPro" id="IPR050484">
    <property type="entry name" value="Transf_Hexapept/Carb_Anhydrase"/>
</dbReference>
<dbReference type="Proteomes" id="UP000214720">
    <property type="component" value="Unassembled WGS sequence"/>
</dbReference>
<reference evidence="2" key="1">
    <citation type="submission" date="2017-01" db="EMBL/GenBank/DDBJ databases">
        <title>Genome Analysis of Deinococcus marmoris KOPRI26562.</title>
        <authorList>
            <person name="Kim J.H."/>
            <person name="Oh H.-M."/>
        </authorList>
    </citation>
    <scope>NUCLEOTIDE SEQUENCE [LARGE SCALE GENOMIC DNA]</scope>
    <source>
        <strain evidence="2">PAMC 26633</strain>
    </source>
</reference>
<dbReference type="InterPro" id="IPR011004">
    <property type="entry name" value="Trimer_LpxA-like_sf"/>
</dbReference>
<dbReference type="Pfam" id="PF00132">
    <property type="entry name" value="Hexapep"/>
    <property type="match status" value="1"/>
</dbReference>
<dbReference type="EMBL" id="MTHB01000024">
    <property type="protein sequence ID" value="OXC80080.1"/>
    <property type="molecule type" value="Genomic_DNA"/>
</dbReference>
<accession>A0A226XAS0</accession>
<dbReference type="Gene3D" id="2.160.10.10">
    <property type="entry name" value="Hexapeptide repeat proteins"/>
    <property type="match status" value="1"/>
</dbReference>
<organism evidence="1 2">
    <name type="scientific">Caballeronia sordidicola</name>
    <name type="common">Burkholderia sordidicola</name>
    <dbReference type="NCBI Taxonomy" id="196367"/>
    <lineage>
        <taxon>Bacteria</taxon>
        <taxon>Pseudomonadati</taxon>
        <taxon>Pseudomonadota</taxon>
        <taxon>Betaproteobacteria</taxon>
        <taxon>Burkholderiales</taxon>
        <taxon>Burkholderiaceae</taxon>
        <taxon>Caballeronia</taxon>
    </lineage>
</organism>
<comment type="caution">
    <text evidence="1">The sequence shown here is derived from an EMBL/GenBank/DDBJ whole genome shotgun (WGS) entry which is preliminary data.</text>
</comment>
<evidence type="ECO:0000313" key="1">
    <source>
        <dbReference type="EMBL" id="OXC80080.1"/>
    </source>
</evidence>
<dbReference type="SUPFAM" id="SSF51161">
    <property type="entry name" value="Trimeric LpxA-like enzymes"/>
    <property type="match status" value="1"/>
</dbReference>
<dbReference type="InterPro" id="IPR001451">
    <property type="entry name" value="Hexapep"/>
</dbReference>
<dbReference type="RefSeq" id="WP_089159253.1">
    <property type="nucleotide sequence ID" value="NZ_MTHB01000024.1"/>
</dbReference>
<dbReference type="AlphaFoldDB" id="A0A226XAS0"/>
<dbReference type="OrthoDB" id="9803036at2"/>
<dbReference type="CDD" id="cd04645">
    <property type="entry name" value="LbH_gamma_CA_like"/>
    <property type="match status" value="1"/>
</dbReference>
<protein>
    <submittedName>
        <fullName evidence="1">Carbonic anhydrase</fullName>
    </submittedName>
</protein>
<name>A0A226XAS0_CABSO</name>